<dbReference type="InterPro" id="IPR016024">
    <property type="entry name" value="ARM-type_fold"/>
</dbReference>
<dbReference type="Proteomes" id="UP001165740">
    <property type="component" value="Chromosome 5"/>
</dbReference>
<dbReference type="PANTHER" id="PTHR46840">
    <property type="entry name" value="ARMADILLO REPEAT-CONTAINING PROTEIN 1"/>
    <property type="match status" value="1"/>
</dbReference>
<dbReference type="PANTHER" id="PTHR46840:SF2">
    <property type="entry name" value="ARMADILLO REPEAT-CONTAINING PROTEIN 1"/>
    <property type="match status" value="1"/>
</dbReference>
<dbReference type="SUPFAM" id="SSF48371">
    <property type="entry name" value="ARM repeat"/>
    <property type="match status" value="1"/>
</dbReference>
<dbReference type="GeneID" id="106064378"/>
<name>A0A9U8E9Y4_BIOGL</name>
<dbReference type="OMA" id="VNEMNSC"/>
<dbReference type="InterPro" id="IPR036163">
    <property type="entry name" value="HMA_dom_sf"/>
</dbReference>
<dbReference type="SUPFAM" id="SSF55008">
    <property type="entry name" value="HMA, heavy metal-associated domain"/>
    <property type="match status" value="1"/>
</dbReference>
<dbReference type="RefSeq" id="XP_013078386.2">
    <property type="nucleotide sequence ID" value="XM_013222932.2"/>
</dbReference>
<sequence length="294" mass="32833">MEKDCAQEKVRAMVTVEAIAAMKAMALDPKKRFALAKDSTCIGGLVIVLSNTNQEIVKEALQTLLLLSECLEARLLLRNQVGMMDQLESIMYSSKKEETLSGLAGSLYTKLRETSDVSSNSLKDISNVSRNNSSVKNQSIHSHSKDSVKAKSIILQVKGFHDKGDRDLCARLLLKVKGVISITFDLSKKRCILRTKPDVKPETLTSALAKSMTMTAQQVIRNDKGEETFISFNTSQQYVLPDKENEELPDYLSDDSDTTIIDDKAVKRPTEEDKKKSAGWFSMATNFLTNSFYW</sequence>
<keyword evidence="1" id="KW-1185">Reference proteome</keyword>
<evidence type="ECO:0000313" key="2">
    <source>
        <dbReference type="RefSeq" id="XP_013078386.2"/>
    </source>
</evidence>
<gene>
    <name evidence="2" type="primary">LOC106064378</name>
</gene>
<dbReference type="OrthoDB" id="17335at2759"/>
<reference evidence="2" key="1">
    <citation type="submission" date="2025-08" db="UniProtKB">
        <authorList>
            <consortium name="RefSeq"/>
        </authorList>
    </citation>
    <scope>IDENTIFICATION</scope>
</reference>
<protein>
    <submittedName>
        <fullName evidence="2">Armadillo repeat-containing protein 1-like isoform X1</fullName>
    </submittedName>
</protein>
<dbReference type="KEGG" id="bgt:106064378"/>
<dbReference type="AlphaFoldDB" id="A0A9U8E9Y4"/>
<accession>A0A9U8E9Y4</accession>
<dbReference type="InterPro" id="IPR016617">
    <property type="entry name" value="ARMC1"/>
</dbReference>
<organism evidence="1 2">
    <name type="scientific">Biomphalaria glabrata</name>
    <name type="common">Bloodfluke planorb</name>
    <name type="synonym">Freshwater snail</name>
    <dbReference type="NCBI Taxonomy" id="6526"/>
    <lineage>
        <taxon>Eukaryota</taxon>
        <taxon>Metazoa</taxon>
        <taxon>Spiralia</taxon>
        <taxon>Lophotrochozoa</taxon>
        <taxon>Mollusca</taxon>
        <taxon>Gastropoda</taxon>
        <taxon>Heterobranchia</taxon>
        <taxon>Euthyneura</taxon>
        <taxon>Panpulmonata</taxon>
        <taxon>Hygrophila</taxon>
        <taxon>Lymnaeoidea</taxon>
        <taxon>Planorbidae</taxon>
        <taxon>Biomphalaria</taxon>
    </lineage>
</organism>
<proteinExistence type="predicted"/>
<evidence type="ECO:0000313" key="1">
    <source>
        <dbReference type="Proteomes" id="UP001165740"/>
    </source>
</evidence>
<dbReference type="GO" id="GO:0046872">
    <property type="term" value="F:metal ion binding"/>
    <property type="evidence" value="ECO:0007669"/>
    <property type="project" value="InterPro"/>
</dbReference>